<feature type="chain" id="PRO_5014828609" evidence="5">
    <location>
        <begin position="23"/>
        <end position="914"/>
    </location>
</feature>
<feature type="domain" description="Peptidase M16 N-terminal" evidence="6">
    <location>
        <begin position="54"/>
        <end position="196"/>
    </location>
</feature>
<dbReference type="EMBL" id="OKRB01000098">
    <property type="protein sequence ID" value="SPE23681.1"/>
    <property type="molecule type" value="Genomic_DNA"/>
</dbReference>
<evidence type="ECO:0000256" key="4">
    <source>
        <dbReference type="SAM" id="MobiDB-lite"/>
    </source>
</evidence>
<feature type="compositionally biased region" description="Polar residues" evidence="4">
    <location>
        <begin position="252"/>
        <end position="262"/>
    </location>
</feature>
<dbReference type="Gene3D" id="3.30.830.10">
    <property type="entry name" value="Metalloenzyme, LuxS/M16 peptidase-like"/>
    <property type="match status" value="4"/>
</dbReference>
<comment type="similarity">
    <text evidence="2 3">Belongs to the peptidase M16 family.</text>
</comment>
<dbReference type="GO" id="GO:0006508">
    <property type="term" value="P:proteolysis"/>
    <property type="evidence" value="ECO:0007669"/>
    <property type="project" value="InterPro"/>
</dbReference>
<evidence type="ECO:0000256" key="5">
    <source>
        <dbReference type="SAM" id="SignalP"/>
    </source>
</evidence>
<dbReference type="Proteomes" id="UP000239735">
    <property type="component" value="Unassembled WGS sequence"/>
</dbReference>
<dbReference type="PANTHER" id="PTHR11851">
    <property type="entry name" value="METALLOPROTEASE"/>
    <property type="match status" value="1"/>
</dbReference>
<name>A0A2N9LKB8_9BACT</name>
<dbReference type="InterPro" id="IPR007863">
    <property type="entry name" value="Peptidase_M16_C"/>
</dbReference>
<gene>
    <name evidence="8" type="ORF">SBA5_400093</name>
</gene>
<dbReference type="OrthoDB" id="9811314at2"/>
<protein>
    <submittedName>
        <fullName evidence="8">Peptidase M16 domain protein</fullName>
    </submittedName>
</protein>
<dbReference type="GO" id="GO:0004222">
    <property type="term" value="F:metalloendopeptidase activity"/>
    <property type="evidence" value="ECO:0007669"/>
    <property type="project" value="InterPro"/>
</dbReference>
<organism evidence="8 9">
    <name type="scientific">Candidatus Sulfuritelmatomonas gaucii</name>
    <dbReference type="NCBI Taxonomy" id="2043161"/>
    <lineage>
        <taxon>Bacteria</taxon>
        <taxon>Pseudomonadati</taxon>
        <taxon>Acidobacteriota</taxon>
        <taxon>Terriglobia</taxon>
        <taxon>Terriglobales</taxon>
        <taxon>Acidobacteriaceae</taxon>
        <taxon>Candidatus Sulfuritelmatomonas</taxon>
    </lineage>
</organism>
<dbReference type="Pfam" id="PF00675">
    <property type="entry name" value="Peptidase_M16"/>
    <property type="match status" value="1"/>
</dbReference>
<evidence type="ECO:0000256" key="1">
    <source>
        <dbReference type="ARBA" id="ARBA00001947"/>
    </source>
</evidence>
<feature type="domain" description="Peptidase M16 C-terminal" evidence="7">
    <location>
        <begin position="207"/>
        <end position="381"/>
    </location>
</feature>
<evidence type="ECO:0000313" key="9">
    <source>
        <dbReference type="Proteomes" id="UP000239735"/>
    </source>
</evidence>
<dbReference type="PANTHER" id="PTHR11851:SF49">
    <property type="entry name" value="MITOCHONDRIAL-PROCESSING PEPTIDASE SUBUNIT ALPHA"/>
    <property type="match status" value="1"/>
</dbReference>
<dbReference type="GO" id="GO:0046872">
    <property type="term" value="F:metal ion binding"/>
    <property type="evidence" value="ECO:0007669"/>
    <property type="project" value="InterPro"/>
</dbReference>
<dbReference type="PROSITE" id="PS00143">
    <property type="entry name" value="INSULINASE"/>
    <property type="match status" value="1"/>
</dbReference>
<dbReference type="InterPro" id="IPR011765">
    <property type="entry name" value="Pept_M16_N"/>
</dbReference>
<feature type="domain" description="Peptidase M16 C-terminal" evidence="7">
    <location>
        <begin position="661"/>
        <end position="838"/>
    </location>
</feature>
<evidence type="ECO:0000259" key="7">
    <source>
        <dbReference type="Pfam" id="PF05193"/>
    </source>
</evidence>
<evidence type="ECO:0000256" key="2">
    <source>
        <dbReference type="ARBA" id="ARBA00007261"/>
    </source>
</evidence>
<dbReference type="InterPro" id="IPR050361">
    <property type="entry name" value="MPP/UQCRC_Complex"/>
</dbReference>
<dbReference type="AlphaFoldDB" id="A0A2N9LKB8"/>
<dbReference type="InterPro" id="IPR011249">
    <property type="entry name" value="Metalloenz_LuxS/M16"/>
</dbReference>
<dbReference type="InterPro" id="IPR001431">
    <property type="entry name" value="Pept_M16_Zn_BS"/>
</dbReference>
<dbReference type="Pfam" id="PF05193">
    <property type="entry name" value="Peptidase_M16_C"/>
    <property type="match status" value="2"/>
</dbReference>
<evidence type="ECO:0000313" key="8">
    <source>
        <dbReference type="EMBL" id="SPE23681.1"/>
    </source>
</evidence>
<keyword evidence="5" id="KW-0732">Signal</keyword>
<accession>A0A2N9LKB8</accession>
<evidence type="ECO:0000256" key="3">
    <source>
        <dbReference type="RuleBase" id="RU004447"/>
    </source>
</evidence>
<evidence type="ECO:0000259" key="6">
    <source>
        <dbReference type="Pfam" id="PF00675"/>
    </source>
</evidence>
<comment type="cofactor">
    <cofactor evidence="1">
        <name>Zn(2+)</name>
        <dbReference type="ChEBI" id="CHEBI:29105"/>
    </cofactor>
</comment>
<reference evidence="9" key="1">
    <citation type="submission" date="2018-02" db="EMBL/GenBank/DDBJ databases">
        <authorList>
            <person name="Hausmann B."/>
        </authorList>
    </citation>
    <scope>NUCLEOTIDE SEQUENCE [LARGE SCALE GENOMIC DNA]</scope>
    <source>
        <strain evidence="9">Peat soil MAG SbA5</strain>
    </source>
</reference>
<feature type="region of interest" description="Disordered" evidence="4">
    <location>
        <begin position="247"/>
        <end position="266"/>
    </location>
</feature>
<proteinExistence type="inferred from homology"/>
<dbReference type="SUPFAM" id="SSF63411">
    <property type="entry name" value="LuxS/MPP-like metallohydrolase"/>
    <property type="match status" value="4"/>
</dbReference>
<sequence>MRLSRLTAIFAVFIVLTAATLAQTLPPGVQKVASIEGITEYAYPNGLHVLLFPDDSKPKITVNVVYRVGSRNEGPGETGMAHLLEHMCFKTTTSGRVIFKELTDRAGGGYFNGTTSEDRTMYFEILNASDDNLRWALGLEADRMVNMTMLGNDLTTEMPVVRNEMEAGENFPQAVLYKRVLAAAYNFHPYGRSVIGNRTDVERVPITNLATFYKKYYEPDDADLVIAGQFDESKALAMVADTIGANPKPDRVQTQPYAQEPTQEGERSVMLRRVGNLQEILVVYHIPAALHPDIAPLEVMASILGESQTGRLYKALVDAGKATSANMSLNEMHDPGFAQARVDLKPGQSIDDAQQILLKTIEGFAGDPPTLEEVDRAKARLLKNNELLLANSQNVALSLGSIIGDGDWRILFLKRDEIGKVTPEDVTRVAKAYLKSSNRTLGEFIPTTALDRAEIPATPDDADRFKSYVGGPAVQQGEVFDPAPANIEARLIRDTLPNGLKLVMFPKKTRGGVVTAIINIRFGDEKALFGKSETGAMTGAMLMRGTRTMNRQQIQDETDRLKAQINVSGGVSSASANIRTLAVNLPDSLRLARELMRNSTFPEAEFEQVRTQRIQAAESGKTEPTTLAYIQMNRHLNSEYKPGDPRYVETIDEQIEGLKAVKLDDVKQFYAQFYGVGEGEIVVSGQFDPAQVRKLVTEMFGDWKSASRYERIRRMYAPVEAVNSKIETPDKQNALFLAGAPMKINDDDPDYAALTIAGMIFGGTPNSRLFQRIRVKDGLSYGAGAYFQIPTKDDGGEFAGSAIAAPQNTPRVEADFNEELAQALKAGFTDDEVTKAKKMWLDNEAVSRADEGTLAYILMGQERWGRTMDWDAKQEAAVAALTTEQVNAAFKRHVAPATISIVKGGDFKKAGVYQ</sequence>
<feature type="signal peptide" evidence="5">
    <location>
        <begin position="1"/>
        <end position="22"/>
    </location>
</feature>